<evidence type="ECO:0000313" key="3">
    <source>
        <dbReference type="Proteomes" id="UP000076372"/>
    </source>
</evidence>
<keyword evidence="1" id="KW-1133">Transmembrane helix</keyword>
<evidence type="ECO:0000313" key="2">
    <source>
        <dbReference type="EMBL" id="AMW25894.1"/>
    </source>
</evidence>
<feature type="transmembrane region" description="Helical" evidence="1">
    <location>
        <begin position="169"/>
        <end position="190"/>
    </location>
</feature>
<protein>
    <submittedName>
        <fullName evidence="2">Uncharacterized protein</fullName>
    </submittedName>
</protein>
<organism evidence="2 3">
    <name type="scientific">Mycoplasmopsis bovis</name>
    <name type="common">Mycoplasma bovis</name>
    <dbReference type="NCBI Taxonomy" id="28903"/>
    <lineage>
        <taxon>Bacteria</taxon>
        <taxon>Bacillati</taxon>
        <taxon>Mycoplasmatota</taxon>
        <taxon>Mycoplasmoidales</taxon>
        <taxon>Metamycoplasmataceae</taxon>
        <taxon>Mycoplasmopsis</taxon>
    </lineage>
</organism>
<reference evidence="2 3" key="1">
    <citation type="submission" date="2014-04" db="EMBL/GenBank/DDBJ databases">
        <title>Complete genome sequence of Mycoplasma bovis attenuated strain P150.</title>
        <authorList>
            <person name="Qi J."/>
            <person name="Guo A."/>
        </authorList>
    </citation>
    <scope>NUCLEOTIDE SEQUENCE [LARGE SCALE GENOMIC DNA]</scope>
    <source>
        <strain evidence="2 3">HB0801-P150</strain>
    </source>
</reference>
<dbReference type="NCBIfam" id="NF046008">
    <property type="entry name" value="ICE_MAGa4850"/>
    <property type="match status" value="1"/>
</dbReference>
<keyword evidence="1" id="KW-0472">Membrane</keyword>
<keyword evidence="1" id="KW-0812">Transmembrane</keyword>
<evidence type="ECO:0000256" key="1">
    <source>
        <dbReference type="SAM" id="Phobius"/>
    </source>
</evidence>
<dbReference type="EMBL" id="CP007590">
    <property type="protein sequence ID" value="AMW25894.1"/>
    <property type="molecule type" value="Genomic_DNA"/>
</dbReference>
<dbReference type="Proteomes" id="UP000076372">
    <property type="component" value="Chromosome"/>
</dbReference>
<gene>
    <name evidence="2" type="ORF">BC94_0652</name>
</gene>
<proteinExistence type="predicted"/>
<accession>A0A8D4A1Y7</accession>
<dbReference type="AlphaFoldDB" id="A0A8D4A1Y7"/>
<sequence>MGIPPLFFNSCFIYIYLKVQKTFLVNKTLVVVNGETMQSLLLKKKEKPVVTIAFLRKYNKKKYNKLTEEALKILFKSKLIIGEKMYKELKERKIAFEFLAIIRHLGAKANYISILHLQKLGFKRSTLTETIKFLSNLGYIEHKTGAIKLTKKPWTLKNEKFMKISSKKLWIHFLLNGSAITLWNIARIIAYKKNHSKANKSLFRNVDFVKDYGTMPYKLEKRKKSKDKRFTTIKLIKTVVKMPESEKDFVLLRIKNKFFDGSSATIGKSINFFKKGFIVN</sequence>
<name>A0A8D4A1Y7_MYCBV</name>